<accession>A0A448NQT2</accession>
<name>A0A448NQT2_9FLAO</name>
<evidence type="ECO:0000313" key="1">
    <source>
        <dbReference type="EMBL" id="KEY18982.1"/>
    </source>
</evidence>
<evidence type="ECO:0000313" key="4">
    <source>
        <dbReference type="Proteomes" id="UP000270036"/>
    </source>
</evidence>
<sequence>MNLNQQIYSKEAIKARMLQNATKLWGLKNIQSLDPFVKLLIDAFSTEIFKANNEIESINGRILEKLSRLLTPTKYAHPNPAHAIAFSYPDEDKEMIMEHSEYFLKKQLNSLQKNQSDKQVEISFTPIDTVELIKAQTALIIVGNTAYSIDEELNKIPIVRIEAKVEDYRTIKLGIDISNYHSEVFPSKIALFCSNPTYENVDFVYRLLPHVKVFHNDIPLEVSSGLSYHEDVTTEGFEKIFEFQSIKQKIKEDIKNTYREKFIEVTGLYPSMFKKIEPGLPHDIDDGSSAWAPYRDKKILWLNLEFPPQFTAEILENFLFVLNAFPIYNRGWKKTEYALDIMGNNIPLETTDDEFFLYVDEVIDGKGKKYREIPFTPTGNFDCDLYTLRKGGMERFTKRNATDLMAHVMELLRDEVAAFSIINRDKVKDVLGEISEKMKGLMKKVEIANQELKEDVNYVIIEPVESAAHTYASFWISHCNLANSIRPGTVFNSQKRAQSITLLTQTSGGAEEQKQSDTILAYKYALTTKDKIISVEDVKNYCKMILKDSLKKIEVSRGTMISDRPHEGFIRTVDIDIVVQDYSYYGSKYWNNMATTMKNNIKNKAIDGIEYRLKINEDAAILQV</sequence>
<dbReference type="InterPro" id="IPR010272">
    <property type="entry name" value="T6SS_TssF"/>
</dbReference>
<dbReference type="KEGG" id="cant:NCTC13489_01351"/>
<keyword evidence="3" id="KW-1185">Reference proteome</keyword>
<protein>
    <submittedName>
        <fullName evidence="2">Uncharacterized protein</fullName>
    </submittedName>
</protein>
<dbReference type="RefSeq" id="WP_034719706.1">
    <property type="nucleotide sequence ID" value="NZ_FOIX01000004.1"/>
</dbReference>
<dbReference type="Pfam" id="PF05947">
    <property type="entry name" value="T6SS_TssF"/>
    <property type="match status" value="1"/>
</dbReference>
<dbReference type="EMBL" id="LR134441">
    <property type="protein sequence ID" value="VEH99137.1"/>
    <property type="molecule type" value="Genomic_DNA"/>
</dbReference>
<dbReference type="STRING" id="266748.HY04_11065"/>
<dbReference type="Proteomes" id="UP000028349">
    <property type="component" value="Unassembled WGS sequence"/>
</dbReference>
<dbReference type="OrthoDB" id="1090083at2"/>
<dbReference type="EMBL" id="JPEP01000002">
    <property type="protein sequence ID" value="KEY18982.1"/>
    <property type="molecule type" value="Genomic_DNA"/>
</dbReference>
<organism evidence="2 4">
    <name type="scientific">Kaistella antarctica</name>
    <dbReference type="NCBI Taxonomy" id="266748"/>
    <lineage>
        <taxon>Bacteria</taxon>
        <taxon>Pseudomonadati</taxon>
        <taxon>Bacteroidota</taxon>
        <taxon>Flavobacteriia</taxon>
        <taxon>Flavobacteriales</taxon>
        <taxon>Weeksellaceae</taxon>
        <taxon>Chryseobacterium group</taxon>
        <taxon>Kaistella</taxon>
    </lineage>
</organism>
<evidence type="ECO:0000313" key="3">
    <source>
        <dbReference type="Proteomes" id="UP000028349"/>
    </source>
</evidence>
<dbReference type="Proteomes" id="UP000270036">
    <property type="component" value="Chromosome"/>
</dbReference>
<reference evidence="2 4" key="2">
    <citation type="submission" date="2018-12" db="EMBL/GenBank/DDBJ databases">
        <authorList>
            <consortium name="Pathogen Informatics"/>
        </authorList>
    </citation>
    <scope>NUCLEOTIDE SEQUENCE [LARGE SCALE GENOMIC DNA]</scope>
    <source>
        <strain evidence="2 4">NCTC13489</strain>
    </source>
</reference>
<evidence type="ECO:0000313" key="2">
    <source>
        <dbReference type="EMBL" id="VEH99137.1"/>
    </source>
</evidence>
<gene>
    <name evidence="1" type="ORF">HY04_11065</name>
    <name evidence="2" type="ORF">NCTC13489_01351</name>
</gene>
<proteinExistence type="predicted"/>
<reference evidence="1 3" key="1">
    <citation type="submission" date="2014-07" db="EMBL/GenBank/DDBJ databases">
        <authorList>
            <person name="Pisani N.G."/>
            <person name="Newman J.D."/>
        </authorList>
    </citation>
    <scope>NUCLEOTIDE SEQUENCE [LARGE SCALE GENOMIC DNA]</scope>
    <source>
        <strain evidence="1 3">LMG 24720</strain>
    </source>
</reference>
<dbReference type="AlphaFoldDB" id="A0A448NQT2"/>